<accession>A0ABP0D1U5</accession>
<dbReference type="EMBL" id="CAWUHD010000190">
    <property type="protein sequence ID" value="CAK7237750.1"/>
    <property type="molecule type" value="Genomic_DNA"/>
</dbReference>
<gene>
    <name evidence="1" type="ORF">SEUCBS140593_010104</name>
</gene>
<sequence>MQTILRPTTPPDAQWLWVALDGHPIRLDFYTTCTEGILQLSVQYVAVIALAARQAVVCADVAMDMAEQVVQPVSVFAKLRLMMRKRTLQDLVHNMDSTLQATRAIHTEWDALRDIQIDSLEYSPMRLRESVRVHLENTEMLLVQTSHAAGSAANAEIPEEILLREARVLRTAMACVHEACTLVVIANNLRQAMGSAIVCSISGDFELFDKLSPPEVKPLDEKKMFLTRGGDGSVDNSFVSRIDQIYRRCQVAEANAGAAVRSGMDLPVP</sequence>
<reference evidence="1 2" key="1">
    <citation type="submission" date="2024-01" db="EMBL/GenBank/DDBJ databases">
        <authorList>
            <person name="Allen C."/>
            <person name="Tagirdzhanova G."/>
        </authorList>
    </citation>
    <scope>NUCLEOTIDE SEQUENCE [LARGE SCALE GENOMIC DNA]</scope>
</reference>
<keyword evidence="2" id="KW-1185">Reference proteome</keyword>
<organism evidence="1 2">
    <name type="scientific">Sporothrix eucalyptigena</name>
    <dbReference type="NCBI Taxonomy" id="1812306"/>
    <lineage>
        <taxon>Eukaryota</taxon>
        <taxon>Fungi</taxon>
        <taxon>Dikarya</taxon>
        <taxon>Ascomycota</taxon>
        <taxon>Pezizomycotina</taxon>
        <taxon>Sordariomycetes</taxon>
        <taxon>Sordariomycetidae</taxon>
        <taxon>Ophiostomatales</taxon>
        <taxon>Ophiostomataceae</taxon>
        <taxon>Sporothrix</taxon>
    </lineage>
</organism>
<comment type="caution">
    <text evidence="1">The sequence shown here is derived from an EMBL/GenBank/DDBJ whole genome shotgun (WGS) entry which is preliminary data.</text>
</comment>
<evidence type="ECO:0000313" key="2">
    <source>
        <dbReference type="Proteomes" id="UP001642482"/>
    </source>
</evidence>
<evidence type="ECO:0000313" key="1">
    <source>
        <dbReference type="EMBL" id="CAK7237750.1"/>
    </source>
</evidence>
<dbReference type="Proteomes" id="UP001642482">
    <property type="component" value="Unassembled WGS sequence"/>
</dbReference>
<proteinExistence type="predicted"/>
<name>A0ABP0D1U5_9PEZI</name>
<protein>
    <submittedName>
        <fullName evidence="1">Uncharacterized protein</fullName>
    </submittedName>
</protein>